<dbReference type="EMBL" id="JACEIK010001189">
    <property type="protein sequence ID" value="MCD7467001.1"/>
    <property type="molecule type" value="Genomic_DNA"/>
</dbReference>
<protein>
    <submittedName>
        <fullName evidence="1">Uncharacterized protein</fullName>
    </submittedName>
</protein>
<dbReference type="Proteomes" id="UP000823775">
    <property type="component" value="Unassembled WGS sequence"/>
</dbReference>
<reference evidence="1 2" key="1">
    <citation type="journal article" date="2021" name="BMC Genomics">
        <title>Datura genome reveals duplications of psychoactive alkaloid biosynthetic genes and high mutation rate following tissue culture.</title>
        <authorList>
            <person name="Rajewski A."/>
            <person name="Carter-House D."/>
            <person name="Stajich J."/>
            <person name="Litt A."/>
        </authorList>
    </citation>
    <scope>NUCLEOTIDE SEQUENCE [LARGE SCALE GENOMIC DNA]</scope>
    <source>
        <strain evidence="1">AR-01</strain>
    </source>
</reference>
<sequence length="62" mass="7293">EKVGFENVRAQVRALQAQQQEEFDKERVQFAEERNELMIDQAKVQNQLKLALNREASVDTQF</sequence>
<comment type="caution">
    <text evidence="1">The sequence shown here is derived from an EMBL/GenBank/DDBJ whole genome shotgun (WGS) entry which is preliminary data.</text>
</comment>
<feature type="non-terminal residue" evidence="1">
    <location>
        <position position="1"/>
    </location>
</feature>
<organism evidence="1 2">
    <name type="scientific">Datura stramonium</name>
    <name type="common">Jimsonweed</name>
    <name type="synonym">Common thornapple</name>
    <dbReference type="NCBI Taxonomy" id="4076"/>
    <lineage>
        <taxon>Eukaryota</taxon>
        <taxon>Viridiplantae</taxon>
        <taxon>Streptophyta</taxon>
        <taxon>Embryophyta</taxon>
        <taxon>Tracheophyta</taxon>
        <taxon>Spermatophyta</taxon>
        <taxon>Magnoliopsida</taxon>
        <taxon>eudicotyledons</taxon>
        <taxon>Gunneridae</taxon>
        <taxon>Pentapetalae</taxon>
        <taxon>asterids</taxon>
        <taxon>lamiids</taxon>
        <taxon>Solanales</taxon>
        <taxon>Solanaceae</taxon>
        <taxon>Solanoideae</taxon>
        <taxon>Datureae</taxon>
        <taxon>Datura</taxon>
    </lineage>
</organism>
<gene>
    <name evidence="1" type="ORF">HAX54_004151</name>
</gene>
<proteinExistence type="predicted"/>
<evidence type="ECO:0000313" key="1">
    <source>
        <dbReference type="EMBL" id="MCD7467001.1"/>
    </source>
</evidence>
<name>A0ABS8T7R4_DATST</name>
<keyword evidence="2" id="KW-1185">Reference proteome</keyword>
<evidence type="ECO:0000313" key="2">
    <source>
        <dbReference type="Proteomes" id="UP000823775"/>
    </source>
</evidence>
<accession>A0ABS8T7R4</accession>